<feature type="transmembrane region" description="Helical" evidence="1">
    <location>
        <begin position="254"/>
        <end position="273"/>
    </location>
</feature>
<organism evidence="3 4">
    <name type="scientific">Candidatus Saccharimonas aalborgensis</name>
    <dbReference type="NCBI Taxonomy" id="1332188"/>
    <lineage>
        <taxon>Bacteria</taxon>
        <taxon>Candidatus Saccharimonadota</taxon>
        <taxon>Candidatus Saccharimonadia</taxon>
        <taxon>Candidatus Saccharimonadales</taxon>
        <taxon>Candidatus Saccharimonadaceae</taxon>
        <taxon>Candidatus Saccharimonas</taxon>
    </lineage>
</organism>
<keyword evidence="1" id="KW-0472">Membrane</keyword>
<feature type="transmembrane region" description="Helical" evidence="1">
    <location>
        <begin position="77"/>
        <end position="96"/>
    </location>
</feature>
<dbReference type="AlphaFoldDB" id="R4PZD6"/>
<dbReference type="Pfam" id="PF02517">
    <property type="entry name" value="Rce1-like"/>
    <property type="match status" value="1"/>
</dbReference>
<feature type="transmembrane region" description="Helical" evidence="1">
    <location>
        <begin position="102"/>
        <end position="122"/>
    </location>
</feature>
<protein>
    <submittedName>
        <fullName evidence="3">Putative Abortive infection protein</fullName>
    </submittedName>
</protein>
<proteinExistence type="predicted"/>
<dbReference type="InterPro" id="IPR003675">
    <property type="entry name" value="Rce1/LyrA-like_dom"/>
</dbReference>
<evidence type="ECO:0000259" key="2">
    <source>
        <dbReference type="Pfam" id="PF02517"/>
    </source>
</evidence>
<accession>R4PZD6</accession>
<dbReference type="STRING" id="1332188.L336_0921"/>
<keyword evidence="1" id="KW-1133">Transmembrane helix</keyword>
<dbReference type="EMBL" id="CP005957">
    <property type="protein sequence ID" value="AGL62621.1"/>
    <property type="molecule type" value="Genomic_DNA"/>
</dbReference>
<feature type="transmembrane region" description="Helical" evidence="1">
    <location>
        <begin position="180"/>
        <end position="204"/>
    </location>
</feature>
<sequence>MNTLVEKLSSHQQSTRNKWRHERPLSNHDWWMYLSLLFLVIGTLLMIPLGQKIEGVTVLGVGALMTFGATRAYSRHALLIFLSIAIIGVAPIGTSIDLMHIISMGALIGLAVLIPFVVTRFLYKESVIRFPIGRHTWTRGHVGYLLLACILSYLILPYWMQTTGAYQNWVVENDPYHLFILFLGTNGLGIWDELFFIVTVLALLKRHMPFHQANLVQALLFTSFLYELGFRGWAPFIIYPFALLQGLVFRRTDNLVYIIAIHLTIDFVLYLALINAHHPQLLNIFITR</sequence>
<feature type="transmembrane region" description="Helical" evidence="1">
    <location>
        <begin position="30"/>
        <end position="47"/>
    </location>
</feature>
<dbReference type="GO" id="GO:0080120">
    <property type="term" value="P:CAAX-box protein maturation"/>
    <property type="evidence" value="ECO:0007669"/>
    <property type="project" value="UniProtKB-ARBA"/>
</dbReference>
<dbReference type="Proteomes" id="UP000013893">
    <property type="component" value="Chromosome"/>
</dbReference>
<name>R4PZD6_9BACT</name>
<evidence type="ECO:0000256" key="1">
    <source>
        <dbReference type="SAM" id="Phobius"/>
    </source>
</evidence>
<keyword evidence="4" id="KW-1185">Reference proteome</keyword>
<feature type="transmembrane region" description="Helical" evidence="1">
    <location>
        <begin position="216"/>
        <end position="242"/>
    </location>
</feature>
<evidence type="ECO:0000313" key="4">
    <source>
        <dbReference type="Proteomes" id="UP000013893"/>
    </source>
</evidence>
<keyword evidence="1" id="KW-0812">Transmembrane</keyword>
<reference evidence="3 4" key="1">
    <citation type="journal article" date="2013" name="Nat. Biotechnol.">
        <title>Genome sequences of rare, uncultured bacteria obtained by differential coverage binning of multiple metagenomes.</title>
        <authorList>
            <person name="Albertsen M."/>
            <person name="Hugenholtz P."/>
            <person name="Skarshewski A."/>
            <person name="Nielsen K.L."/>
            <person name="Tyson G.W."/>
            <person name="Nielsen P.H."/>
        </authorList>
    </citation>
    <scope>NUCLEOTIDE SEQUENCE [LARGE SCALE GENOMIC DNA]</scope>
    <source>
        <strain evidence="3">TM71</strain>
    </source>
</reference>
<feature type="domain" description="CAAX prenyl protease 2/Lysostaphin resistance protein A-like" evidence="2">
    <location>
        <begin position="179"/>
        <end position="268"/>
    </location>
</feature>
<dbReference type="GO" id="GO:0004175">
    <property type="term" value="F:endopeptidase activity"/>
    <property type="evidence" value="ECO:0007669"/>
    <property type="project" value="UniProtKB-ARBA"/>
</dbReference>
<gene>
    <name evidence="3" type="ORF">L336_0921</name>
</gene>
<feature type="transmembrane region" description="Helical" evidence="1">
    <location>
        <begin position="53"/>
        <end position="70"/>
    </location>
</feature>
<dbReference type="HOGENOM" id="CLU_074550_0_0_0"/>
<evidence type="ECO:0000313" key="3">
    <source>
        <dbReference type="EMBL" id="AGL62621.1"/>
    </source>
</evidence>
<feature type="transmembrane region" description="Helical" evidence="1">
    <location>
        <begin position="142"/>
        <end position="160"/>
    </location>
</feature>
<dbReference type="KEGG" id="saal:L336_0921"/>